<name>A0A5J9TS52_9POAL</name>
<sequence length="250" mass="28817">MFADEVSSVLDSLQPHPDLKELTISGTVKGYHLLVNCHVSKHLLISSLTRIKHVRRMFYGYDKTSRDDCRSSTSRAFPTLDTLKFMNMNSWEQYSNGMKLRPQISLCLHHLTIVRCSKLRGLPKLQILQNLQIKNCENLLDLPSFPSLQCISVEAPYISHLGLLELRCRQETHISEKDTKFCLSSQFEVEKRTVTKFSGCQVLPFPNLSDQDSQKTWVFLRCTERILQCYCNFVAYADLSFRGTNVQLCE</sequence>
<feature type="non-terminal residue" evidence="1">
    <location>
        <position position="1"/>
    </location>
</feature>
<dbReference type="AlphaFoldDB" id="A0A5J9TS52"/>
<comment type="caution">
    <text evidence="1">The sequence shown here is derived from an EMBL/GenBank/DDBJ whole genome shotgun (WGS) entry which is preliminary data.</text>
</comment>
<evidence type="ECO:0008006" key="3">
    <source>
        <dbReference type="Google" id="ProtNLM"/>
    </source>
</evidence>
<accession>A0A5J9TS52</accession>
<dbReference type="Proteomes" id="UP000324897">
    <property type="component" value="Unassembled WGS sequence"/>
</dbReference>
<organism evidence="1 2">
    <name type="scientific">Eragrostis curvula</name>
    <name type="common">weeping love grass</name>
    <dbReference type="NCBI Taxonomy" id="38414"/>
    <lineage>
        <taxon>Eukaryota</taxon>
        <taxon>Viridiplantae</taxon>
        <taxon>Streptophyta</taxon>
        <taxon>Embryophyta</taxon>
        <taxon>Tracheophyta</taxon>
        <taxon>Spermatophyta</taxon>
        <taxon>Magnoliopsida</taxon>
        <taxon>Liliopsida</taxon>
        <taxon>Poales</taxon>
        <taxon>Poaceae</taxon>
        <taxon>PACMAD clade</taxon>
        <taxon>Chloridoideae</taxon>
        <taxon>Eragrostideae</taxon>
        <taxon>Eragrostidinae</taxon>
        <taxon>Eragrostis</taxon>
    </lineage>
</organism>
<feature type="non-terminal residue" evidence="1">
    <location>
        <position position="250"/>
    </location>
</feature>
<keyword evidence="2" id="KW-1185">Reference proteome</keyword>
<evidence type="ECO:0000313" key="1">
    <source>
        <dbReference type="EMBL" id="TVU14047.1"/>
    </source>
</evidence>
<protein>
    <recommendedName>
        <fullName evidence="3">NB-ARC domain-containing protein</fullName>
    </recommendedName>
</protein>
<gene>
    <name evidence="1" type="ORF">EJB05_37493</name>
</gene>
<dbReference type="Gramene" id="TVU14047">
    <property type="protein sequence ID" value="TVU14047"/>
    <property type="gene ID" value="EJB05_37493"/>
</dbReference>
<proteinExistence type="predicted"/>
<reference evidence="1 2" key="1">
    <citation type="journal article" date="2019" name="Sci. Rep.">
        <title>A high-quality genome of Eragrostis curvula grass provides insights into Poaceae evolution and supports new strategies to enhance forage quality.</title>
        <authorList>
            <person name="Carballo J."/>
            <person name="Santos B.A.C.M."/>
            <person name="Zappacosta D."/>
            <person name="Garbus I."/>
            <person name="Selva J.P."/>
            <person name="Gallo C.A."/>
            <person name="Diaz A."/>
            <person name="Albertini E."/>
            <person name="Caccamo M."/>
            <person name="Echenique V."/>
        </authorList>
    </citation>
    <scope>NUCLEOTIDE SEQUENCE [LARGE SCALE GENOMIC DNA]</scope>
    <source>
        <strain evidence="2">cv. Victoria</strain>
        <tissue evidence="1">Leaf</tissue>
    </source>
</reference>
<evidence type="ECO:0000313" key="2">
    <source>
        <dbReference type="Proteomes" id="UP000324897"/>
    </source>
</evidence>
<dbReference type="EMBL" id="RWGY01000031">
    <property type="protein sequence ID" value="TVU14047.1"/>
    <property type="molecule type" value="Genomic_DNA"/>
</dbReference>